<dbReference type="KEGG" id="crx:CRECT_0670"/>
<feature type="signal peptide" evidence="11">
    <location>
        <begin position="1"/>
        <end position="22"/>
    </location>
</feature>
<keyword evidence="14" id="KW-0675">Receptor</keyword>
<evidence type="ECO:0000313" key="14">
    <source>
        <dbReference type="EMBL" id="QCD46356.1"/>
    </source>
</evidence>
<dbReference type="SUPFAM" id="SSF56935">
    <property type="entry name" value="Porins"/>
    <property type="match status" value="1"/>
</dbReference>
<comment type="similarity">
    <text evidence="8 9">Belongs to the TonB-dependent receptor family.</text>
</comment>
<dbReference type="Gene3D" id="2.40.170.20">
    <property type="entry name" value="TonB-dependent receptor, beta-barrel domain"/>
    <property type="match status" value="1"/>
</dbReference>
<accession>A0A6G5QLK1</accession>
<evidence type="ECO:0000256" key="2">
    <source>
        <dbReference type="ARBA" id="ARBA00022448"/>
    </source>
</evidence>
<dbReference type="GO" id="GO:0015344">
    <property type="term" value="F:siderophore uptake transmembrane transporter activity"/>
    <property type="evidence" value="ECO:0007669"/>
    <property type="project" value="TreeGrafter"/>
</dbReference>
<dbReference type="InterPro" id="IPR012910">
    <property type="entry name" value="Plug_dom"/>
</dbReference>
<keyword evidence="5 9" id="KW-0798">TonB box</keyword>
<keyword evidence="11" id="KW-0732">Signal</keyword>
<organism evidence="14">
    <name type="scientific">Campylobacter rectus</name>
    <name type="common">Wolinella recta</name>
    <dbReference type="NCBI Taxonomy" id="203"/>
    <lineage>
        <taxon>Bacteria</taxon>
        <taxon>Pseudomonadati</taxon>
        <taxon>Campylobacterota</taxon>
        <taxon>Epsilonproteobacteria</taxon>
        <taxon>Campylobacterales</taxon>
        <taxon>Campylobacteraceae</taxon>
        <taxon>Campylobacter</taxon>
    </lineage>
</organism>
<dbReference type="GO" id="GO:0044718">
    <property type="term" value="P:siderophore transmembrane transport"/>
    <property type="evidence" value="ECO:0007669"/>
    <property type="project" value="TreeGrafter"/>
</dbReference>
<protein>
    <submittedName>
        <fullName evidence="14">Heme uptake system outer membrane receptor</fullName>
    </submittedName>
</protein>
<dbReference type="EMBL" id="CP012543">
    <property type="protein sequence ID" value="QCD46356.1"/>
    <property type="molecule type" value="Genomic_DNA"/>
</dbReference>
<dbReference type="Pfam" id="PF00593">
    <property type="entry name" value="TonB_dep_Rec_b-barrel"/>
    <property type="match status" value="1"/>
</dbReference>
<evidence type="ECO:0000256" key="10">
    <source>
        <dbReference type="SAM" id="MobiDB-lite"/>
    </source>
</evidence>
<dbReference type="InterPro" id="IPR037066">
    <property type="entry name" value="Plug_dom_sf"/>
</dbReference>
<dbReference type="PROSITE" id="PS52016">
    <property type="entry name" value="TONB_DEPENDENT_REC_3"/>
    <property type="match status" value="1"/>
</dbReference>
<evidence type="ECO:0000256" key="4">
    <source>
        <dbReference type="ARBA" id="ARBA00022692"/>
    </source>
</evidence>
<proteinExistence type="inferred from homology"/>
<dbReference type="AlphaFoldDB" id="A0A6G5QLK1"/>
<dbReference type="PANTHER" id="PTHR30069:SF27">
    <property type="entry name" value="BLL4766 PROTEIN"/>
    <property type="match status" value="1"/>
</dbReference>
<comment type="subcellular location">
    <subcellularLocation>
        <location evidence="1 8">Cell outer membrane</location>
        <topology evidence="1 8">Multi-pass membrane protein</topology>
    </subcellularLocation>
</comment>
<evidence type="ECO:0000256" key="8">
    <source>
        <dbReference type="PROSITE-ProRule" id="PRU01360"/>
    </source>
</evidence>
<evidence type="ECO:0000256" key="6">
    <source>
        <dbReference type="ARBA" id="ARBA00023136"/>
    </source>
</evidence>
<feature type="compositionally biased region" description="Polar residues" evidence="10">
    <location>
        <begin position="244"/>
        <end position="268"/>
    </location>
</feature>
<dbReference type="Pfam" id="PF07715">
    <property type="entry name" value="Plug"/>
    <property type="match status" value="1"/>
</dbReference>
<dbReference type="Proteomes" id="UP000502377">
    <property type="component" value="Chromosome"/>
</dbReference>
<dbReference type="InterPro" id="IPR039426">
    <property type="entry name" value="TonB-dep_rcpt-like"/>
</dbReference>
<evidence type="ECO:0000256" key="5">
    <source>
        <dbReference type="ARBA" id="ARBA00023077"/>
    </source>
</evidence>
<name>A0A6G5QLK1_CAMRE</name>
<keyword evidence="4 8" id="KW-0812">Transmembrane</keyword>
<sequence length="654" mass="73235">MIVKSGLKAIALSLIASLNLCAADNNATRLDATVVTTTGFESALKDEARNVTVITQEDVKNRGYRDLEEILDKAAGVSFINWGAGATVDMRGQGNQSNIAVKVLVNGVGAMNMIDSTPNPVRVNLIPIEDIERVEIIPGGGAVLYGNGTRGGVINIITKTKPRDFYAGVSSKFGSYGYKDLNLNVGGTIAERLFLKANIKGFEENTYRYGGEIDGKYASLGLTYKISDFQSISINPSYYKEKQSISPSPTKAQLAQNRRSAGKGSNSSNLLKRVGVSGDYSVNFEKIEASVTPFYQKIETTLDDSKFNDKKYGANFKAKYKYGSGNFIGGYDYQKNTGDRFLDFATGPMRFNYIYDIEKITHSFYFLETHDFTDIFSLSAGARYENANYDIFSNQKRIRGRKVFQVAGMPMRGNKKNNNYAYEITPNFKYSDSGNLYFKFERGFISPTPVQLIDKINRTTYRINNLKSEVYQTYETGVKDLIWGQFISATLFLTDTKDEIGRQTLGPNIGDGWRYYNLTKTRRYGAELYAEQYLLDSLRLSQTFSYVKAKISSGADKGKEIPYVQKSKFILGIDYEPISKFKILTDIKYGSSHKTASYKKVNSKTTVDLGVSYGPLKGFTVAAGVKNLMDKKYDIDINVPARDRNYYVEFKYAY</sequence>
<evidence type="ECO:0000256" key="7">
    <source>
        <dbReference type="ARBA" id="ARBA00023237"/>
    </source>
</evidence>
<keyword evidence="6 8" id="KW-0472">Membrane</keyword>
<feature type="domain" description="TonB-dependent receptor plug" evidence="13">
    <location>
        <begin position="45"/>
        <end position="153"/>
    </location>
</feature>
<evidence type="ECO:0000256" key="1">
    <source>
        <dbReference type="ARBA" id="ARBA00004571"/>
    </source>
</evidence>
<evidence type="ECO:0000256" key="9">
    <source>
        <dbReference type="RuleBase" id="RU003357"/>
    </source>
</evidence>
<keyword evidence="3 8" id="KW-1134">Transmembrane beta strand</keyword>
<keyword evidence="7 8" id="KW-0998">Cell outer membrane</keyword>
<dbReference type="GO" id="GO:0009279">
    <property type="term" value="C:cell outer membrane"/>
    <property type="evidence" value="ECO:0007669"/>
    <property type="project" value="UniProtKB-SubCell"/>
</dbReference>
<evidence type="ECO:0000256" key="11">
    <source>
        <dbReference type="SAM" id="SignalP"/>
    </source>
</evidence>
<dbReference type="InterPro" id="IPR000531">
    <property type="entry name" value="Beta-barrel_TonB"/>
</dbReference>
<evidence type="ECO:0000259" key="12">
    <source>
        <dbReference type="Pfam" id="PF00593"/>
    </source>
</evidence>
<evidence type="ECO:0000259" key="13">
    <source>
        <dbReference type="Pfam" id="PF07715"/>
    </source>
</evidence>
<feature type="chain" id="PRO_5026046867" evidence="11">
    <location>
        <begin position="23"/>
        <end position="654"/>
    </location>
</feature>
<evidence type="ECO:0000256" key="3">
    <source>
        <dbReference type="ARBA" id="ARBA00022452"/>
    </source>
</evidence>
<dbReference type="InterPro" id="IPR036942">
    <property type="entry name" value="Beta-barrel_TonB_sf"/>
</dbReference>
<keyword evidence="2 8" id="KW-0813">Transport</keyword>
<feature type="domain" description="TonB-dependent receptor-like beta-barrel" evidence="12">
    <location>
        <begin position="177"/>
        <end position="628"/>
    </location>
</feature>
<gene>
    <name evidence="14" type="primary">chuA</name>
    <name evidence="14" type="ORF">CRECT_0670</name>
</gene>
<dbReference type="PANTHER" id="PTHR30069">
    <property type="entry name" value="TONB-DEPENDENT OUTER MEMBRANE RECEPTOR"/>
    <property type="match status" value="1"/>
</dbReference>
<dbReference type="RefSeq" id="WP_002944326.1">
    <property type="nucleotide sequence ID" value="NZ_CP012543.1"/>
</dbReference>
<dbReference type="Gene3D" id="2.170.130.10">
    <property type="entry name" value="TonB-dependent receptor, plug domain"/>
    <property type="match status" value="1"/>
</dbReference>
<dbReference type="CDD" id="cd01347">
    <property type="entry name" value="ligand_gated_channel"/>
    <property type="match status" value="1"/>
</dbReference>
<feature type="region of interest" description="Disordered" evidence="10">
    <location>
        <begin position="243"/>
        <end position="268"/>
    </location>
</feature>
<reference evidence="14" key="1">
    <citation type="submission" date="2016-07" db="EMBL/GenBank/DDBJ databases">
        <title>Comparative genomics of the Campylobacter concisus group.</title>
        <authorList>
            <person name="Miller W.G."/>
            <person name="Yee E."/>
            <person name="Chapman M.H."/>
            <person name="Huynh S."/>
            <person name="Bono J.L."/>
            <person name="On S.L.W."/>
            <person name="StLeger J."/>
            <person name="Foster G."/>
            <person name="Parker C.T."/>
        </authorList>
    </citation>
    <scope>NUCLEOTIDE SEQUENCE [LARGE SCALE GENOMIC DNA]</scope>
    <source>
        <strain evidence="14">ATCC 33238</strain>
    </source>
</reference>